<reference evidence="2 3" key="1">
    <citation type="submission" date="2016-11" db="EMBL/GenBank/DDBJ databases">
        <authorList>
            <person name="Jaros S."/>
            <person name="Januszkiewicz K."/>
            <person name="Wedrychowicz H."/>
        </authorList>
    </citation>
    <scope>NUCLEOTIDE SEQUENCE [LARGE SCALE GENOMIC DNA]</scope>
    <source>
        <strain evidence="2 3">DSM 28715</strain>
    </source>
</reference>
<sequence length="115" mass="12525">MALFDFGESVFLEEIRFSFATDGQDQFDFRVYEPTIGFFFDDVDPVNNVYTLNTPRRGSVFGIGATRGADFKILSLTVDATLRTGEPPAVPLPASSLLLLAGLGGLGVMRKKKSV</sequence>
<organism evidence="2 3">
    <name type="scientific">Cognatiyoonia sediminum</name>
    <dbReference type="NCBI Taxonomy" id="1508389"/>
    <lineage>
        <taxon>Bacteria</taxon>
        <taxon>Pseudomonadati</taxon>
        <taxon>Pseudomonadota</taxon>
        <taxon>Alphaproteobacteria</taxon>
        <taxon>Rhodobacterales</taxon>
        <taxon>Paracoccaceae</taxon>
        <taxon>Cognatiyoonia</taxon>
    </lineage>
</organism>
<dbReference type="Pfam" id="PF07589">
    <property type="entry name" value="PEP-CTERM"/>
    <property type="match status" value="1"/>
</dbReference>
<proteinExistence type="predicted"/>
<evidence type="ECO:0000259" key="1">
    <source>
        <dbReference type="Pfam" id="PF07589"/>
    </source>
</evidence>
<evidence type="ECO:0000313" key="2">
    <source>
        <dbReference type="EMBL" id="SHG67839.1"/>
    </source>
</evidence>
<dbReference type="RefSeq" id="WP_072898951.1">
    <property type="nucleotide sequence ID" value="NZ_FQXB01000001.1"/>
</dbReference>
<keyword evidence="3" id="KW-1185">Reference proteome</keyword>
<dbReference type="InterPro" id="IPR013424">
    <property type="entry name" value="Ice-binding_C"/>
</dbReference>
<accession>A0A1M5LT83</accession>
<dbReference type="EMBL" id="FQXB01000001">
    <property type="protein sequence ID" value="SHG67839.1"/>
    <property type="molecule type" value="Genomic_DNA"/>
</dbReference>
<dbReference type="NCBIfam" id="TIGR03370">
    <property type="entry name" value="VPLPA-CTERM"/>
    <property type="match status" value="1"/>
</dbReference>
<dbReference type="Proteomes" id="UP000184074">
    <property type="component" value="Unassembled WGS sequence"/>
</dbReference>
<dbReference type="InterPro" id="IPR022472">
    <property type="entry name" value="VPLPA-CTERM"/>
</dbReference>
<evidence type="ECO:0000313" key="3">
    <source>
        <dbReference type="Proteomes" id="UP000184074"/>
    </source>
</evidence>
<name>A0A1M5LT83_9RHOB</name>
<feature type="domain" description="Ice-binding protein C-terminal" evidence="1">
    <location>
        <begin position="89"/>
        <end position="112"/>
    </location>
</feature>
<dbReference type="AlphaFoldDB" id="A0A1M5LT83"/>
<dbReference type="NCBIfam" id="TIGR02595">
    <property type="entry name" value="PEP_CTERM"/>
    <property type="match status" value="1"/>
</dbReference>
<gene>
    <name evidence="2" type="ORF">SAMN05444003_0447</name>
</gene>
<protein>
    <submittedName>
        <fullName evidence="2">VPLPA-CTERM protein sorting domain-containing protein</fullName>
    </submittedName>
</protein>